<dbReference type="InterPro" id="IPR051201">
    <property type="entry name" value="Chloro_Bact_Ser_Proteases"/>
</dbReference>
<keyword evidence="2 5" id="KW-0378">Hydrolase</keyword>
<evidence type="ECO:0000256" key="3">
    <source>
        <dbReference type="ARBA" id="ARBA00022825"/>
    </source>
</evidence>
<name>A0ABV6GMM0_9BACI</name>
<dbReference type="PRINTS" id="PR00834">
    <property type="entry name" value="PROTEASES2C"/>
</dbReference>
<dbReference type="EMBL" id="JBHLVO010000033">
    <property type="protein sequence ID" value="MFC0274344.1"/>
    <property type="molecule type" value="Genomic_DNA"/>
</dbReference>
<proteinExistence type="predicted"/>
<dbReference type="Proteomes" id="UP001589854">
    <property type="component" value="Unassembled WGS sequence"/>
</dbReference>
<keyword evidence="6" id="KW-1185">Reference proteome</keyword>
<feature type="transmembrane region" description="Helical" evidence="4">
    <location>
        <begin position="6"/>
        <end position="26"/>
    </location>
</feature>
<dbReference type="InterPro" id="IPR001940">
    <property type="entry name" value="Peptidase_S1C"/>
</dbReference>
<evidence type="ECO:0000313" key="6">
    <source>
        <dbReference type="Proteomes" id="UP001589854"/>
    </source>
</evidence>
<protein>
    <submittedName>
        <fullName evidence="5">S1C family serine protease</fullName>
        <ecNumber evidence="5">3.4.21.-</ecNumber>
    </submittedName>
</protein>
<evidence type="ECO:0000256" key="4">
    <source>
        <dbReference type="SAM" id="Phobius"/>
    </source>
</evidence>
<evidence type="ECO:0000313" key="5">
    <source>
        <dbReference type="EMBL" id="MFC0274344.1"/>
    </source>
</evidence>
<comment type="caution">
    <text evidence="5">The sequence shown here is derived from an EMBL/GenBank/DDBJ whole genome shotgun (WGS) entry which is preliminary data.</text>
</comment>
<sequence length="375" mass="41873">MNKKWIISISISLLIWTSGSIGYFYLKDRVANQVYAESPILKRDTDVPTLKTEVNLKEIIRETQKKVVMVELDDGTVGSGFLYNNNGDIITNAHVVSGATDVKIRTTDAKGYEGKVIGLSMETDIAVVRVEGLKDQPPLEISVNRKLEIGDEILALGSPLGLQNTVTTGIISGTDRELDIAPYKYENVYQISAPIAPGNSGGPLIDRQTGHVIGINSARLEQGSIGFSIPINTVLPLVNSWSETPMKNLPDISKLDGADEIDENKVLETADYLVSYFNESLTYRDYVTAYSMLGSDWQSKVSYEEFRNQYLNTLSLKIEELKINSQNGHVDVETVITAQERENEKKIQSTYRIHYEIAFENEQARIISEKKELLK</sequence>
<dbReference type="SUPFAM" id="SSF50494">
    <property type="entry name" value="Trypsin-like serine proteases"/>
    <property type="match status" value="1"/>
</dbReference>
<keyword evidence="4" id="KW-0812">Transmembrane</keyword>
<keyword evidence="4" id="KW-1133">Transmembrane helix</keyword>
<dbReference type="EC" id="3.4.21.-" evidence="5"/>
<accession>A0ABV6GMM0</accession>
<dbReference type="InterPro" id="IPR009003">
    <property type="entry name" value="Peptidase_S1_PA"/>
</dbReference>
<dbReference type="Pfam" id="PF13365">
    <property type="entry name" value="Trypsin_2"/>
    <property type="match status" value="1"/>
</dbReference>
<dbReference type="GO" id="GO:0008233">
    <property type="term" value="F:peptidase activity"/>
    <property type="evidence" value="ECO:0007669"/>
    <property type="project" value="UniProtKB-KW"/>
</dbReference>
<reference evidence="5 6" key="1">
    <citation type="submission" date="2024-09" db="EMBL/GenBank/DDBJ databases">
        <authorList>
            <person name="Sun Q."/>
            <person name="Mori K."/>
        </authorList>
    </citation>
    <scope>NUCLEOTIDE SEQUENCE [LARGE SCALE GENOMIC DNA]</scope>
    <source>
        <strain evidence="5 6">CCM 7228</strain>
    </source>
</reference>
<dbReference type="Gene3D" id="2.40.10.120">
    <property type="match status" value="1"/>
</dbReference>
<dbReference type="GO" id="GO:0006508">
    <property type="term" value="P:proteolysis"/>
    <property type="evidence" value="ECO:0007669"/>
    <property type="project" value="UniProtKB-KW"/>
</dbReference>
<gene>
    <name evidence="5" type="ORF">ACFFIX_23635</name>
</gene>
<keyword evidence="4" id="KW-0472">Membrane</keyword>
<dbReference type="PANTHER" id="PTHR43343:SF3">
    <property type="entry name" value="PROTEASE DO-LIKE 8, CHLOROPLASTIC"/>
    <property type="match status" value="1"/>
</dbReference>
<organism evidence="5 6">
    <name type="scientific">Metabacillus herbersteinensis</name>
    <dbReference type="NCBI Taxonomy" id="283816"/>
    <lineage>
        <taxon>Bacteria</taxon>
        <taxon>Bacillati</taxon>
        <taxon>Bacillota</taxon>
        <taxon>Bacilli</taxon>
        <taxon>Bacillales</taxon>
        <taxon>Bacillaceae</taxon>
        <taxon>Metabacillus</taxon>
    </lineage>
</organism>
<dbReference type="PANTHER" id="PTHR43343">
    <property type="entry name" value="PEPTIDASE S12"/>
    <property type="match status" value="1"/>
</dbReference>
<dbReference type="RefSeq" id="WP_378938489.1">
    <property type="nucleotide sequence ID" value="NZ_JBHLVO010000033.1"/>
</dbReference>
<evidence type="ECO:0000256" key="1">
    <source>
        <dbReference type="ARBA" id="ARBA00022670"/>
    </source>
</evidence>
<evidence type="ECO:0000256" key="2">
    <source>
        <dbReference type="ARBA" id="ARBA00022801"/>
    </source>
</evidence>
<keyword evidence="3" id="KW-0720">Serine protease</keyword>
<keyword evidence="1 5" id="KW-0645">Protease</keyword>